<organism evidence="8 9">
    <name type="scientific">Aromatoleum petrolei</name>
    <dbReference type="NCBI Taxonomy" id="76116"/>
    <lineage>
        <taxon>Bacteria</taxon>
        <taxon>Pseudomonadati</taxon>
        <taxon>Pseudomonadota</taxon>
        <taxon>Betaproteobacteria</taxon>
        <taxon>Rhodocyclales</taxon>
        <taxon>Rhodocyclaceae</taxon>
        <taxon>Aromatoleum</taxon>
    </lineage>
</organism>
<evidence type="ECO:0000259" key="7">
    <source>
        <dbReference type="Pfam" id="PF00482"/>
    </source>
</evidence>
<dbReference type="RefSeq" id="WP_169206809.1">
    <property type="nucleotide sequence ID" value="NZ_CP059560.1"/>
</dbReference>
<dbReference type="PANTHER" id="PTHR35007:SF2">
    <property type="entry name" value="PILUS ASSEMBLE PROTEIN"/>
    <property type="match status" value="1"/>
</dbReference>
<dbReference type="PANTHER" id="PTHR35007">
    <property type="entry name" value="INTEGRAL MEMBRANE PROTEIN-RELATED"/>
    <property type="match status" value="1"/>
</dbReference>
<comment type="subcellular location">
    <subcellularLocation>
        <location evidence="1">Cell membrane</location>
        <topology evidence="1">Multi-pass membrane protein</topology>
    </subcellularLocation>
</comment>
<feature type="transmembrane region" description="Helical" evidence="6">
    <location>
        <begin position="274"/>
        <end position="300"/>
    </location>
</feature>
<dbReference type="Proteomes" id="UP000652074">
    <property type="component" value="Unassembled WGS sequence"/>
</dbReference>
<evidence type="ECO:0000256" key="3">
    <source>
        <dbReference type="ARBA" id="ARBA00022692"/>
    </source>
</evidence>
<sequence>MDYTQLAFLGLLFIAVTAGAFFLMNYFARSPTAARLEALGSPGKAAPAPAADAWIERTVKLTGPFAKLSAPEDGEQTSALRARFLHAGIRNPSAPVAFFGIKTVLALGLPLLVYFTVLVSMPGLQFQGTLLAVLLAATLGYYLPNIVLNRMIFVRQREIFETFPDALDLMTVCVEAGLGVEAALVRVADEMQHKSEALAEELHLVTLELRAGLERARALRNLSMRTGVEEVEGFVAMIIQAERFGTSIAASLRVHSDMLRTRRRQRAEEAAAKIALKLLFPLIFCIFPSLMLVLLGPAMIQIYRILLPTMAGSSGG</sequence>
<evidence type="ECO:0000256" key="4">
    <source>
        <dbReference type="ARBA" id="ARBA00022989"/>
    </source>
</evidence>
<evidence type="ECO:0000256" key="1">
    <source>
        <dbReference type="ARBA" id="ARBA00004651"/>
    </source>
</evidence>
<evidence type="ECO:0000256" key="2">
    <source>
        <dbReference type="ARBA" id="ARBA00022475"/>
    </source>
</evidence>
<accession>A0ABX1MU11</accession>
<keyword evidence="5 6" id="KW-0472">Membrane</keyword>
<feature type="domain" description="Type II secretion system protein GspF" evidence="7">
    <location>
        <begin position="167"/>
        <end position="295"/>
    </location>
</feature>
<evidence type="ECO:0000313" key="9">
    <source>
        <dbReference type="Proteomes" id="UP000652074"/>
    </source>
</evidence>
<reference evidence="8 9" key="1">
    <citation type="submission" date="2019-12" db="EMBL/GenBank/DDBJ databases">
        <title>Comparative genomics gives insights into the taxonomy of the Azoarcus-Aromatoleum group and reveals separate origins of nif in the plant-associated Azoarcus and non-plant-associated Aromatoleum sub-groups.</title>
        <authorList>
            <person name="Lafos M."/>
            <person name="Maluk M."/>
            <person name="Batista M."/>
            <person name="Junghare M."/>
            <person name="Carmona M."/>
            <person name="Faoro H."/>
            <person name="Cruz L.M."/>
            <person name="Battistoni F."/>
            <person name="De Souza E."/>
            <person name="Pedrosa F."/>
            <person name="Chen W.-M."/>
            <person name="Poole P.S."/>
            <person name="Dixon R.A."/>
            <person name="James E.K."/>
        </authorList>
    </citation>
    <scope>NUCLEOTIDE SEQUENCE [LARGE SCALE GENOMIC DNA]</scope>
    <source>
        <strain evidence="8 9">ToN1</strain>
    </source>
</reference>
<keyword evidence="2" id="KW-1003">Cell membrane</keyword>
<feature type="transmembrane region" description="Helical" evidence="6">
    <location>
        <begin position="6"/>
        <end position="28"/>
    </location>
</feature>
<dbReference type="InterPro" id="IPR018076">
    <property type="entry name" value="T2SS_GspF_dom"/>
</dbReference>
<keyword evidence="9" id="KW-1185">Reference proteome</keyword>
<evidence type="ECO:0000256" key="6">
    <source>
        <dbReference type="SAM" id="Phobius"/>
    </source>
</evidence>
<evidence type="ECO:0000256" key="5">
    <source>
        <dbReference type="ARBA" id="ARBA00023136"/>
    </source>
</evidence>
<comment type="caution">
    <text evidence="8">The sequence shown here is derived from an EMBL/GenBank/DDBJ whole genome shotgun (WGS) entry which is preliminary data.</text>
</comment>
<keyword evidence="4 6" id="KW-1133">Transmembrane helix</keyword>
<name>A0ABX1MU11_9RHOO</name>
<dbReference type="EMBL" id="WTVR01000024">
    <property type="protein sequence ID" value="NMF89439.1"/>
    <property type="molecule type" value="Genomic_DNA"/>
</dbReference>
<protein>
    <submittedName>
        <fullName evidence="8">Type II secretion system F family protein</fullName>
    </submittedName>
</protein>
<dbReference type="Pfam" id="PF00482">
    <property type="entry name" value="T2SSF"/>
    <property type="match status" value="1"/>
</dbReference>
<gene>
    <name evidence="8" type="ORF">GPA26_13265</name>
</gene>
<feature type="transmembrane region" description="Helical" evidence="6">
    <location>
        <begin position="96"/>
        <end position="117"/>
    </location>
</feature>
<feature type="transmembrane region" description="Helical" evidence="6">
    <location>
        <begin position="129"/>
        <end position="148"/>
    </location>
</feature>
<keyword evidence="3 6" id="KW-0812">Transmembrane</keyword>
<proteinExistence type="predicted"/>
<evidence type="ECO:0000313" key="8">
    <source>
        <dbReference type="EMBL" id="NMF89439.1"/>
    </source>
</evidence>